<accession>Q2HTV2</accession>
<reference evidence="1" key="2">
    <citation type="submission" date="2007-03" db="EMBL/GenBank/DDBJ databases">
        <authorList>
            <consortium name="The International Medicago Genome Annotation Group"/>
        </authorList>
    </citation>
    <scope>NUCLEOTIDE SEQUENCE</scope>
</reference>
<dbReference type="AlphaFoldDB" id="Q2HTV2"/>
<organism evidence="1">
    <name type="scientific">Medicago truncatula</name>
    <name type="common">Barrel medic</name>
    <name type="synonym">Medicago tribuloides</name>
    <dbReference type="NCBI Taxonomy" id="3880"/>
    <lineage>
        <taxon>Eukaryota</taxon>
        <taxon>Viridiplantae</taxon>
        <taxon>Streptophyta</taxon>
        <taxon>Embryophyta</taxon>
        <taxon>Tracheophyta</taxon>
        <taxon>Spermatophyta</taxon>
        <taxon>Magnoliopsida</taxon>
        <taxon>eudicotyledons</taxon>
        <taxon>Gunneridae</taxon>
        <taxon>Pentapetalae</taxon>
        <taxon>rosids</taxon>
        <taxon>fabids</taxon>
        <taxon>Fabales</taxon>
        <taxon>Fabaceae</taxon>
        <taxon>Papilionoideae</taxon>
        <taxon>50 kb inversion clade</taxon>
        <taxon>NPAAA clade</taxon>
        <taxon>Hologalegina</taxon>
        <taxon>IRL clade</taxon>
        <taxon>Trifolieae</taxon>
        <taxon>Medicago</taxon>
    </lineage>
</organism>
<sequence length="61" mass="7236">MEGDIGPICGQIQQETWQWIWMLNLRKNLKYFIRLFMHGMNDTPTNPTTCTDFTSFSKVHN</sequence>
<name>Q2HTV2_MEDTR</name>
<proteinExistence type="predicted"/>
<reference evidence="1" key="1">
    <citation type="submission" date="2004-07" db="EMBL/GenBank/DDBJ databases">
        <authorList>
            <person name="Town C.D."/>
        </authorList>
    </citation>
    <scope>NUCLEOTIDE SEQUENCE</scope>
</reference>
<evidence type="ECO:0000313" key="1">
    <source>
        <dbReference type="EMBL" id="ABD32342.2"/>
    </source>
</evidence>
<gene>
    <name evidence="1" type="ORF">MtrDRAFT_AC149642g36v2</name>
</gene>
<protein>
    <submittedName>
        <fullName evidence="1">Uncharacterized protein</fullName>
    </submittedName>
</protein>
<dbReference type="EMBL" id="AC149642">
    <property type="protein sequence ID" value="ABD32342.2"/>
    <property type="molecule type" value="Genomic_DNA"/>
</dbReference>